<organism evidence="3 4">
    <name type="scientific">Duffyella gerundensis</name>
    <dbReference type="NCBI Taxonomy" id="1619313"/>
    <lineage>
        <taxon>Bacteria</taxon>
        <taxon>Pseudomonadati</taxon>
        <taxon>Pseudomonadota</taxon>
        <taxon>Gammaproteobacteria</taxon>
        <taxon>Enterobacterales</taxon>
        <taxon>Erwiniaceae</taxon>
        <taxon>Duffyella</taxon>
    </lineage>
</organism>
<evidence type="ECO:0000313" key="3">
    <source>
        <dbReference type="EMBL" id="CUU26393.1"/>
    </source>
</evidence>
<reference evidence="4" key="1">
    <citation type="submission" date="2015-11" db="EMBL/GenBank/DDBJ databases">
        <authorList>
            <person name="Blom J."/>
        </authorList>
    </citation>
    <scope>NUCLEOTIDE SEQUENCE [LARGE SCALE GENOMIC DNA]</scope>
    <source>
        <plasmid evidence="4">pEM02</plasmid>
    </source>
</reference>
<name>A0A0U5L6E5_9GAMM</name>
<dbReference type="PATRIC" id="fig|1619313.3.peg.4337"/>
<evidence type="ECO:0000256" key="1">
    <source>
        <dbReference type="SAM" id="MobiDB-lite"/>
    </source>
</evidence>
<evidence type="ECO:0000313" key="4">
    <source>
        <dbReference type="Proteomes" id="UP000059419"/>
    </source>
</evidence>
<feature type="chain" id="PRO_5006861094" description="Secreted protein" evidence="2">
    <location>
        <begin position="24"/>
        <end position="190"/>
    </location>
</feature>
<dbReference type="Proteomes" id="UP000059419">
    <property type="component" value="Plasmid pEM02"/>
</dbReference>
<evidence type="ECO:0000256" key="2">
    <source>
        <dbReference type="SAM" id="SignalP"/>
    </source>
</evidence>
<geneLocation type="plasmid" evidence="4">
    <name>pEM02</name>
</geneLocation>
<dbReference type="RefSeq" id="WP_067437353.1">
    <property type="nucleotide sequence ID" value="NZ_JACSXD010000012.1"/>
</dbReference>
<feature type="signal peptide" evidence="2">
    <location>
        <begin position="1"/>
        <end position="23"/>
    </location>
</feature>
<feature type="compositionally biased region" description="Polar residues" evidence="1">
    <location>
        <begin position="39"/>
        <end position="52"/>
    </location>
</feature>
<dbReference type="PROSITE" id="PS51257">
    <property type="entry name" value="PROKAR_LIPOPROTEIN"/>
    <property type="match status" value="1"/>
</dbReference>
<sequence>MKKILITGAVCALLTGCAGTDLAAINKNISDTAFSVSKTLRGSDSAGSTPGVASNGMPILSPAAQPSTANADREFQVPVDVDTAAARLKRYYKFISTEELERIRTRDRNSEWSASAIAERNPVWEASPGSYYKMGNDRGKHDHLDIEIEKNGAGSRVYVTYKSPYPEHLSGSSFDNLITRIQQVAAGKVR</sequence>
<feature type="region of interest" description="Disordered" evidence="1">
    <location>
        <begin position="39"/>
        <end position="71"/>
    </location>
</feature>
<protein>
    <recommendedName>
        <fullName evidence="5">Secreted protein</fullName>
    </recommendedName>
</protein>
<proteinExistence type="predicted"/>
<dbReference type="OrthoDB" id="6607011at2"/>
<gene>
    <name evidence="3" type="ORF">EM595_p1147</name>
</gene>
<evidence type="ECO:0008006" key="5">
    <source>
        <dbReference type="Google" id="ProtNLM"/>
    </source>
</evidence>
<dbReference type="EMBL" id="LN907829">
    <property type="protein sequence ID" value="CUU26393.1"/>
    <property type="molecule type" value="Genomic_DNA"/>
</dbReference>
<dbReference type="AlphaFoldDB" id="A0A0U5L6E5"/>
<accession>A0A0U5L6E5</accession>
<keyword evidence="4" id="KW-1185">Reference proteome</keyword>
<keyword evidence="2" id="KW-0732">Signal</keyword>
<dbReference type="KEGG" id="ege:EM595_p1147"/>